<dbReference type="InterPro" id="IPR051906">
    <property type="entry name" value="TolC-like"/>
</dbReference>
<keyword evidence="6" id="KW-0472">Membrane</keyword>
<organism evidence="8 9">
    <name type="scientific">Enhydrobacter aerosaccus</name>
    <dbReference type="NCBI Taxonomy" id="225324"/>
    <lineage>
        <taxon>Bacteria</taxon>
        <taxon>Pseudomonadati</taxon>
        <taxon>Pseudomonadota</taxon>
        <taxon>Alphaproteobacteria</taxon>
        <taxon>Hyphomicrobiales</taxon>
        <taxon>Enhydrobacter</taxon>
    </lineage>
</organism>
<comment type="caution">
    <text evidence="8">The sequence shown here is derived from an EMBL/GenBank/DDBJ whole genome shotgun (WGS) entry which is preliminary data.</text>
</comment>
<reference evidence="8 9" key="1">
    <citation type="submission" date="2015-07" db="EMBL/GenBank/DDBJ databases">
        <title>Draft genome of Enhydrobacter aerosaccus.</title>
        <authorList>
            <person name="Wang X."/>
        </authorList>
    </citation>
    <scope>NUCLEOTIDE SEQUENCE [LARGE SCALE GENOMIC DNA]</scope>
    <source>
        <strain evidence="8 9">CGMCC9176</strain>
    </source>
</reference>
<keyword evidence="7" id="KW-0998">Cell outer membrane</keyword>
<dbReference type="InterPro" id="IPR003423">
    <property type="entry name" value="OMP_efflux"/>
</dbReference>
<dbReference type="PANTHER" id="PTHR30026:SF5">
    <property type="entry name" value="ABC-TYPE EFFLUX SYSTEM SECRETIN COMPONENT"/>
    <property type="match status" value="1"/>
</dbReference>
<protein>
    <recommendedName>
        <fullName evidence="10">Outer membrane protein TolC</fullName>
    </recommendedName>
</protein>
<evidence type="ECO:0000256" key="2">
    <source>
        <dbReference type="ARBA" id="ARBA00007613"/>
    </source>
</evidence>
<keyword evidence="5" id="KW-0812">Transmembrane</keyword>
<evidence type="ECO:0000313" key="8">
    <source>
        <dbReference type="EMBL" id="KND21879.1"/>
    </source>
</evidence>
<dbReference type="Pfam" id="PF02321">
    <property type="entry name" value="OEP"/>
    <property type="match status" value="1"/>
</dbReference>
<comment type="subcellular location">
    <subcellularLocation>
        <location evidence="1">Cell outer membrane</location>
    </subcellularLocation>
</comment>
<evidence type="ECO:0000313" key="9">
    <source>
        <dbReference type="Proteomes" id="UP000053900"/>
    </source>
</evidence>
<name>A0ABR5ILM3_9HYPH</name>
<dbReference type="EMBL" id="LGSW01000005">
    <property type="protein sequence ID" value="KND21879.1"/>
    <property type="molecule type" value="Genomic_DNA"/>
</dbReference>
<sequence length="473" mass="52035">MPYPPSYGLDVPSNLTLAQAQQYLVKVSPKVAADNAAIVSNELRAESTKGLNKPIVYLGASATHVHVDDNVDTTGIKNNLAIDNAVNNNIGNLPITLPLPTTAVDIGGLITDPIPNSIPVNVDKNRTGANVTVLWSAYNGHKTEAVTSLLNGMTDESRADADLSLDEQYTTLTKRYFQTQLAIMAAYLRADALNAIRATDHAAQRALDVGLISKVERLEAKKALADAEYENSKALNDAELAMTALQRLLRTPYFIKPTSPLFVSTKPLPPLSYFQQQAKMHHPGFDKVAAKYNQAKALHEFSESAYKPNVTVFGRSEIDADPNWIAGVSANWKLWGGVDRRTSTQSSLAKLHQAEFSQVDVNDNIMLLVEKNWQTVNNARDNFIALNTNIELASEMLRFRQLGFKEGVNTAVEVMQAEANLEKAKTEQAKAANDYVQAMADLMQSCGTPLEFNRYMQAADVKLPAIYFEHRKN</sequence>
<keyword evidence="9" id="KW-1185">Reference proteome</keyword>
<keyword evidence="4" id="KW-1134">Transmembrane beta strand</keyword>
<evidence type="ECO:0000256" key="7">
    <source>
        <dbReference type="ARBA" id="ARBA00023237"/>
    </source>
</evidence>
<evidence type="ECO:0000256" key="3">
    <source>
        <dbReference type="ARBA" id="ARBA00022448"/>
    </source>
</evidence>
<accession>A0ABR5ILM3</accession>
<keyword evidence="3" id="KW-0813">Transport</keyword>
<evidence type="ECO:0000256" key="5">
    <source>
        <dbReference type="ARBA" id="ARBA00022692"/>
    </source>
</evidence>
<evidence type="ECO:0000256" key="6">
    <source>
        <dbReference type="ARBA" id="ARBA00023136"/>
    </source>
</evidence>
<evidence type="ECO:0000256" key="1">
    <source>
        <dbReference type="ARBA" id="ARBA00004442"/>
    </source>
</evidence>
<gene>
    <name evidence="8" type="ORF">AFK20_07775</name>
</gene>
<proteinExistence type="inferred from homology"/>
<dbReference type="SUPFAM" id="SSF56954">
    <property type="entry name" value="Outer membrane efflux proteins (OEP)"/>
    <property type="match status" value="1"/>
</dbReference>
<evidence type="ECO:0008006" key="10">
    <source>
        <dbReference type="Google" id="ProtNLM"/>
    </source>
</evidence>
<comment type="similarity">
    <text evidence="2">Belongs to the outer membrane factor (OMF) (TC 1.B.17) family.</text>
</comment>
<evidence type="ECO:0000256" key="4">
    <source>
        <dbReference type="ARBA" id="ARBA00022452"/>
    </source>
</evidence>
<dbReference type="PANTHER" id="PTHR30026">
    <property type="entry name" value="OUTER MEMBRANE PROTEIN TOLC"/>
    <property type="match status" value="1"/>
</dbReference>
<dbReference type="Gene3D" id="1.20.1600.10">
    <property type="entry name" value="Outer membrane efflux proteins (OEP)"/>
    <property type="match status" value="1"/>
</dbReference>
<dbReference type="Proteomes" id="UP000053900">
    <property type="component" value="Unassembled WGS sequence"/>
</dbReference>